<comment type="caution">
    <text evidence="1">The sequence shown here is derived from an EMBL/GenBank/DDBJ whole genome shotgun (WGS) entry which is preliminary data.</text>
</comment>
<dbReference type="AlphaFoldDB" id="A0A9P6CDI7"/>
<evidence type="ECO:0000313" key="1">
    <source>
        <dbReference type="EMBL" id="KAF9461841.1"/>
    </source>
</evidence>
<accession>A0A9P6CDI7</accession>
<sequence>MFTFIKTTRHIFLYTKTFQAAPFNAWLQYEQGDVQNTAVPMTLNLFEDHPRNTATLHSSSLIFIEGTIIPRIICIADVWPPCVWDSEHVERVLFFPPPGSSQLSRGRPGSPPRWVHAQAFLEVQKRHMPDRSMDVLVLNLVVP</sequence>
<name>A0A9P6CDI7_9AGAR</name>
<gene>
    <name evidence="1" type="ORF">BDZ94DRAFT_1262758</name>
</gene>
<evidence type="ECO:0000313" key="2">
    <source>
        <dbReference type="Proteomes" id="UP000807353"/>
    </source>
</evidence>
<keyword evidence="2" id="KW-1185">Reference proteome</keyword>
<reference evidence="1" key="1">
    <citation type="submission" date="2020-11" db="EMBL/GenBank/DDBJ databases">
        <authorList>
            <consortium name="DOE Joint Genome Institute"/>
            <person name="Ahrendt S."/>
            <person name="Riley R."/>
            <person name="Andreopoulos W."/>
            <person name="Labutti K."/>
            <person name="Pangilinan J."/>
            <person name="Ruiz-Duenas F.J."/>
            <person name="Barrasa J.M."/>
            <person name="Sanchez-Garcia M."/>
            <person name="Camarero S."/>
            <person name="Miyauchi S."/>
            <person name="Serrano A."/>
            <person name="Linde D."/>
            <person name="Babiker R."/>
            <person name="Drula E."/>
            <person name="Ayuso-Fernandez I."/>
            <person name="Pacheco R."/>
            <person name="Padilla G."/>
            <person name="Ferreira P."/>
            <person name="Barriuso J."/>
            <person name="Kellner H."/>
            <person name="Castanera R."/>
            <person name="Alfaro M."/>
            <person name="Ramirez L."/>
            <person name="Pisabarro A.G."/>
            <person name="Kuo A."/>
            <person name="Tritt A."/>
            <person name="Lipzen A."/>
            <person name="He G."/>
            <person name="Yan M."/>
            <person name="Ng V."/>
            <person name="Cullen D."/>
            <person name="Martin F."/>
            <person name="Rosso M.-N."/>
            <person name="Henrissat B."/>
            <person name="Hibbett D."/>
            <person name="Martinez A.T."/>
            <person name="Grigoriev I.V."/>
        </authorList>
    </citation>
    <scope>NUCLEOTIDE SEQUENCE</scope>
    <source>
        <strain evidence="1">CBS 247.69</strain>
    </source>
</reference>
<dbReference type="Proteomes" id="UP000807353">
    <property type="component" value="Unassembled WGS sequence"/>
</dbReference>
<dbReference type="EMBL" id="MU150278">
    <property type="protein sequence ID" value="KAF9461841.1"/>
    <property type="molecule type" value="Genomic_DNA"/>
</dbReference>
<protein>
    <submittedName>
        <fullName evidence="1">Uncharacterized protein</fullName>
    </submittedName>
</protein>
<organism evidence="1 2">
    <name type="scientific">Collybia nuda</name>
    <dbReference type="NCBI Taxonomy" id="64659"/>
    <lineage>
        <taxon>Eukaryota</taxon>
        <taxon>Fungi</taxon>
        <taxon>Dikarya</taxon>
        <taxon>Basidiomycota</taxon>
        <taxon>Agaricomycotina</taxon>
        <taxon>Agaricomycetes</taxon>
        <taxon>Agaricomycetidae</taxon>
        <taxon>Agaricales</taxon>
        <taxon>Tricholomatineae</taxon>
        <taxon>Clitocybaceae</taxon>
        <taxon>Collybia</taxon>
    </lineage>
</organism>
<proteinExistence type="predicted"/>